<feature type="coiled-coil region" evidence="1">
    <location>
        <begin position="54"/>
        <end position="81"/>
    </location>
</feature>
<sequence length="529" mass="59442">MDASLCPHCGAEWLTGPPVEAFDLHVASGTRHYALLNGNTPPEDSETTFIHSIVSDADARLACIDDEISKLQKRVKQLKEKRALVSSYRTQNNGILSPLRRMPPEVLGEIFLWTLPTSTEKLERSKFYLADSPWVLTHICSRWRAISVSIPSLWSLIIIDYCAQPHPTYPLSLVEVQIQRAQNLKIHFYGGETNDSRPQIETFQFLSQHSSRWEDLSLGLTSKLVPFLPALRGRIQSLKRLWIQWSSPESQTVTEAIDCFESAPALVDFAVFNEYSFVPIAHPTHQLTRYELDCPWAEHRRILKLAPNLVEVRVVIRFDSEPWPDVDAVINLPYLRRLYVSSSDALNYLRAPALEGLSLWVDVDTLLPHLESFRDRSACSLRRLSLKGFPNAYTTTKILEQLPSITELAIAIDNSDASEGADLIMSALTVSHTPGSTVVAPHLRFLLLGCELDGSVDYTAYLEMLKSRWTAENCALNAATLAAEGPGPDSATLHGLHALRREGLDLFLVAGWKAVDEIEGWVYSTTWYH</sequence>
<evidence type="ECO:0000313" key="3">
    <source>
        <dbReference type="Proteomes" id="UP000620124"/>
    </source>
</evidence>
<dbReference type="EMBL" id="JACAZI010000013">
    <property type="protein sequence ID" value="KAF7345523.1"/>
    <property type="molecule type" value="Genomic_DNA"/>
</dbReference>
<keyword evidence="3" id="KW-1185">Reference proteome</keyword>
<comment type="caution">
    <text evidence="2">The sequence shown here is derived from an EMBL/GenBank/DDBJ whole genome shotgun (WGS) entry which is preliminary data.</text>
</comment>
<evidence type="ECO:0000256" key="1">
    <source>
        <dbReference type="SAM" id="Coils"/>
    </source>
</evidence>
<organism evidence="2 3">
    <name type="scientific">Mycena venus</name>
    <dbReference type="NCBI Taxonomy" id="2733690"/>
    <lineage>
        <taxon>Eukaryota</taxon>
        <taxon>Fungi</taxon>
        <taxon>Dikarya</taxon>
        <taxon>Basidiomycota</taxon>
        <taxon>Agaricomycotina</taxon>
        <taxon>Agaricomycetes</taxon>
        <taxon>Agaricomycetidae</taxon>
        <taxon>Agaricales</taxon>
        <taxon>Marasmiineae</taxon>
        <taxon>Mycenaceae</taxon>
        <taxon>Mycena</taxon>
    </lineage>
</organism>
<dbReference type="Proteomes" id="UP000620124">
    <property type="component" value="Unassembled WGS sequence"/>
</dbReference>
<protein>
    <submittedName>
        <fullName evidence="2">ABC protein</fullName>
    </submittedName>
</protein>
<dbReference type="OrthoDB" id="3365698at2759"/>
<name>A0A8H7CS69_9AGAR</name>
<dbReference type="AlphaFoldDB" id="A0A8H7CS69"/>
<reference evidence="2" key="1">
    <citation type="submission" date="2020-05" db="EMBL/GenBank/DDBJ databases">
        <title>Mycena genomes resolve the evolution of fungal bioluminescence.</title>
        <authorList>
            <person name="Tsai I.J."/>
        </authorList>
    </citation>
    <scope>NUCLEOTIDE SEQUENCE</scope>
    <source>
        <strain evidence="2">CCC161011</strain>
    </source>
</reference>
<accession>A0A8H7CS69</accession>
<keyword evidence="1" id="KW-0175">Coiled coil</keyword>
<gene>
    <name evidence="2" type="ORF">MVEN_01570900</name>
</gene>
<evidence type="ECO:0000313" key="2">
    <source>
        <dbReference type="EMBL" id="KAF7345523.1"/>
    </source>
</evidence>
<proteinExistence type="predicted"/>